<dbReference type="STRING" id="94869.SAMN04488529_11116"/>
<dbReference type="EMBL" id="FNJM01000011">
    <property type="protein sequence ID" value="SDP66095.1"/>
    <property type="molecule type" value="Genomic_DNA"/>
</dbReference>
<dbReference type="AlphaFoldDB" id="A0A1H0UJ79"/>
<accession>A0A1H0UJ79</accession>
<dbReference type="Proteomes" id="UP000198597">
    <property type="component" value="Unassembled WGS sequence"/>
</dbReference>
<dbReference type="GO" id="GO:0016787">
    <property type="term" value="F:hydrolase activity"/>
    <property type="evidence" value="ECO:0007669"/>
    <property type="project" value="TreeGrafter"/>
</dbReference>
<evidence type="ECO:0000313" key="6">
    <source>
        <dbReference type="EMBL" id="SDP66095.1"/>
    </source>
</evidence>
<proteinExistence type="inferred from homology"/>
<sequence length="228" mass="25938">MIPFVMFFLMIISLTMLIIFNLNPNEVYKKIFKTSTSFLFIGTCIASAYPWQEKSEYFILILIALIFSMLGDVFLVFHNSKDINTRNMFILGLLSFSVAHVFYTLGFIALVPLKVMDLIIFVILLIIAIIFLTKIKKFNFENLFPFVIVYGIILSAMLTKSISIISIANSNPVGTILLITGTVLFFISDALLCFYLFYDDCKPYISNINLIFYYVGQGLIALSFISGF</sequence>
<dbReference type="GeneID" id="65311571"/>
<dbReference type="GO" id="GO:0016020">
    <property type="term" value="C:membrane"/>
    <property type="evidence" value="ECO:0007669"/>
    <property type="project" value="UniProtKB-SubCell"/>
</dbReference>
<keyword evidence="3" id="KW-0812">Transmembrane</keyword>
<gene>
    <name evidence="6" type="ORF">SAMN04488529_11116</name>
</gene>
<comment type="subcellular location">
    <subcellularLocation>
        <location evidence="1">Membrane</location>
        <topology evidence="1">Multi-pass membrane protein</topology>
    </subcellularLocation>
</comment>
<name>A0A1H0UJ79_9CLOT</name>
<evidence type="ECO:0000256" key="1">
    <source>
        <dbReference type="ARBA" id="ARBA00004141"/>
    </source>
</evidence>
<dbReference type="InterPro" id="IPR012506">
    <property type="entry name" value="TMEM86B-like"/>
</dbReference>
<dbReference type="RefSeq" id="WP_089971510.1">
    <property type="nucleotide sequence ID" value="NZ_CP071376.1"/>
</dbReference>
<evidence type="ECO:0000256" key="3">
    <source>
        <dbReference type="ARBA" id="ARBA00022692"/>
    </source>
</evidence>
<dbReference type="PANTHER" id="PTHR31885">
    <property type="entry name" value="GH04784P"/>
    <property type="match status" value="1"/>
</dbReference>
<dbReference type="Pfam" id="PF07947">
    <property type="entry name" value="YhhN"/>
    <property type="match status" value="1"/>
</dbReference>
<evidence type="ECO:0000256" key="2">
    <source>
        <dbReference type="ARBA" id="ARBA00007375"/>
    </source>
</evidence>
<evidence type="ECO:0000256" key="4">
    <source>
        <dbReference type="ARBA" id="ARBA00022989"/>
    </source>
</evidence>
<reference evidence="6 7" key="1">
    <citation type="submission" date="2016-10" db="EMBL/GenBank/DDBJ databases">
        <authorList>
            <person name="de Groot N.N."/>
        </authorList>
    </citation>
    <scope>NUCLEOTIDE SEQUENCE [LARGE SCALE GENOMIC DNA]</scope>
    <source>
        <strain evidence="6 7">DSM 12272</strain>
    </source>
</reference>
<keyword evidence="4" id="KW-1133">Transmembrane helix</keyword>
<comment type="similarity">
    <text evidence="2">Belongs to the TMEM86 family.</text>
</comment>
<keyword evidence="5" id="KW-0472">Membrane</keyword>
<evidence type="ECO:0000313" key="7">
    <source>
        <dbReference type="Proteomes" id="UP000198597"/>
    </source>
</evidence>
<protein>
    <submittedName>
        <fullName evidence="6">Uncharacterized membrane protein YhhN</fullName>
    </submittedName>
</protein>
<dbReference type="PANTHER" id="PTHR31885:SF6">
    <property type="entry name" value="GH04784P"/>
    <property type="match status" value="1"/>
</dbReference>
<organism evidence="6 7">
    <name type="scientific">Clostridium gasigenes</name>
    <dbReference type="NCBI Taxonomy" id="94869"/>
    <lineage>
        <taxon>Bacteria</taxon>
        <taxon>Bacillati</taxon>
        <taxon>Bacillota</taxon>
        <taxon>Clostridia</taxon>
        <taxon>Eubacteriales</taxon>
        <taxon>Clostridiaceae</taxon>
        <taxon>Clostridium</taxon>
    </lineage>
</organism>
<dbReference type="OrthoDB" id="1758248at2"/>
<evidence type="ECO:0000256" key="5">
    <source>
        <dbReference type="ARBA" id="ARBA00023136"/>
    </source>
</evidence>
<keyword evidence="7" id="KW-1185">Reference proteome</keyword>